<organism evidence="2">
    <name type="scientific">marine sediment metagenome</name>
    <dbReference type="NCBI Taxonomy" id="412755"/>
    <lineage>
        <taxon>unclassified sequences</taxon>
        <taxon>metagenomes</taxon>
        <taxon>ecological metagenomes</taxon>
    </lineage>
</organism>
<dbReference type="PANTHER" id="PTHR42663:SF4">
    <property type="entry name" value="SLL1036 PROTEIN"/>
    <property type="match status" value="1"/>
</dbReference>
<name>A0A0F9BX40_9ZZZZ</name>
<proteinExistence type="predicted"/>
<dbReference type="CDD" id="cd07715">
    <property type="entry name" value="TaR3-like_MBL-fold"/>
    <property type="match status" value="1"/>
</dbReference>
<protein>
    <recommendedName>
        <fullName evidence="1">Metallo-beta-lactamase domain-containing protein</fullName>
    </recommendedName>
</protein>
<comment type="caution">
    <text evidence="2">The sequence shown here is derived from an EMBL/GenBank/DDBJ whole genome shotgun (WGS) entry which is preliminary data.</text>
</comment>
<dbReference type="PANTHER" id="PTHR42663">
    <property type="entry name" value="HYDROLASE C777.06C-RELATED-RELATED"/>
    <property type="match status" value="1"/>
</dbReference>
<reference evidence="2" key="1">
    <citation type="journal article" date="2015" name="Nature">
        <title>Complex archaea that bridge the gap between prokaryotes and eukaryotes.</title>
        <authorList>
            <person name="Spang A."/>
            <person name="Saw J.H."/>
            <person name="Jorgensen S.L."/>
            <person name="Zaremba-Niedzwiedzka K."/>
            <person name="Martijn J."/>
            <person name="Lind A.E."/>
            <person name="van Eijk R."/>
            <person name="Schleper C."/>
            <person name="Guy L."/>
            <person name="Ettema T.J."/>
        </authorList>
    </citation>
    <scope>NUCLEOTIDE SEQUENCE</scope>
</reference>
<dbReference type="EMBL" id="LAZR01047132">
    <property type="protein sequence ID" value="KKK94934.1"/>
    <property type="molecule type" value="Genomic_DNA"/>
</dbReference>
<evidence type="ECO:0000259" key="1">
    <source>
        <dbReference type="Pfam" id="PF12706"/>
    </source>
</evidence>
<feature type="non-terminal residue" evidence="2">
    <location>
        <position position="1"/>
    </location>
</feature>
<dbReference type="SUPFAM" id="SSF56281">
    <property type="entry name" value="Metallo-hydrolase/oxidoreductase"/>
    <property type="match status" value="1"/>
</dbReference>
<evidence type="ECO:0000313" key="2">
    <source>
        <dbReference type="EMBL" id="KKK94934.1"/>
    </source>
</evidence>
<accession>A0A0F9BX40</accession>
<gene>
    <name evidence="2" type="ORF">LCGC14_2677870</name>
</gene>
<dbReference type="Gene3D" id="3.60.15.10">
    <property type="entry name" value="Ribonuclease Z/Hydroxyacylglutathione hydrolase-like"/>
    <property type="match status" value="1"/>
</dbReference>
<dbReference type="InterPro" id="IPR036866">
    <property type="entry name" value="RibonucZ/Hydroxyglut_hydro"/>
</dbReference>
<feature type="domain" description="Metallo-beta-lactamase" evidence="1">
    <location>
        <begin position="31"/>
        <end position="236"/>
    </location>
</feature>
<sequence length="276" mass="32038">RGTIPVPGEKTLKYGGNTSCISLEFTRGNFFIFDAGTGIMLLSEHLMARERSRIEAKIFISHPHWDHINALPFFTPLYMQGNEFEICGPSQNEVKMRELISAQMDGMFFPIRIRELGSRTYFHDLTEEQFEIDGIKVQTMLLNHPGHCLGYRVTYKDRSICYVTDNEIYPKSSRFFNENYNGKLKKFVLDADILITDCTYSDKEYETKIGWGHSSISEVAGLAERARVKHLHLFHHDPEQTDDDIDSKLESMREMLVNRKSKTECMAPKEKQRFFV</sequence>
<dbReference type="InterPro" id="IPR001279">
    <property type="entry name" value="Metallo-B-lactamas"/>
</dbReference>
<dbReference type="AlphaFoldDB" id="A0A0F9BX40"/>
<dbReference type="Pfam" id="PF12706">
    <property type="entry name" value="Lactamase_B_2"/>
    <property type="match status" value="1"/>
</dbReference>